<dbReference type="Pfam" id="PF00497">
    <property type="entry name" value="SBP_bac_3"/>
    <property type="match status" value="1"/>
</dbReference>
<dbReference type="Proteomes" id="UP000503017">
    <property type="component" value="Chromosome"/>
</dbReference>
<dbReference type="SMART" id="SM00062">
    <property type="entry name" value="PBPb"/>
    <property type="match status" value="1"/>
</dbReference>
<evidence type="ECO:0000259" key="6">
    <source>
        <dbReference type="SMART" id="SM00062"/>
    </source>
</evidence>
<proteinExistence type="inferred from homology"/>
<organism evidence="7 8">
    <name type="scientific">Mesorhizobium loti R88b</name>
    <dbReference type="NCBI Taxonomy" id="935548"/>
    <lineage>
        <taxon>Bacteria</taxon>
        <taxon>Pseudomonadati</taxon>
        <taxon>Pseudomonadota</taxon>
        <taxon>Alphaproteobacteria</taxon>
        <taxon>Hyphomicrobiales</taxon>
        <taxon>Phyllobacteriaceae</taxon>
        <taxon>Mesorhizobium</taxon>
    </lineage>
</organism>
<sequence>MKKIKMAVTAVLIALTSVAFGPSAHAGEVLDRILTSKTLRVAAGADWGLIAHLDEKNELVGYDIDVAKGIAKYLGVNAEFVTPGWDLIAAGNWAGRWDIGTGQMAPTKARADKFDFSVPYFYDRTVIVVHKDSKATKGSDLEGKKIGVNGGTVAEAYANQTYTPDDPNAAPVPYDFKAGEVKTYGNSTIAFDDLRLGDGVRLDAVITDETFTEGAIKSGYPIKIIDRLFALPAAIPMMKGDKELVEKVSAAIKSMRDDGTLSKLSVKWYGSDHSVAK</sequence>
<evidence type="ECO:0000256" key="5">
    <source>
        <dbReference type="SAM" id="SignalP"/>
    </source>
</evidence>
<dbReference type="InterPro" id="IPR018313">
    <property type="entry name" value="SBP_3_CS"/>
</dbReference>
<dbReference type="RefSeq" id="WP_027033251.1">
    <property type="nucleotide sequence ID" value="NZ_CP033367.1"/>
</dbReference>
<evidence type="ECO:0000256" key="2">
    <source>
        <dbReference type="ARBA" id="ARBA00010333"/>
    </source>
</evidence>
<comment type="subcellular location">
    <subcellularLocation>
        <location evidence="1">Cell envelope</location>
    </subcellularLocation>
</comment>
<gene>
    <name evidence="7" type="ORF">EB235_33545</name>
</gene>
<name>A0A6M7WZ29_RHILI</name>
<feature type="signal peptide" evidence="5">
    <location>
        <begin position="1"/>
        <end position="26"/>
    </location>
</feature>
<evidence type="ECO:0000313" key="8">
    <source>
        <dbReference type="Proteomes" id="UP000503017"/>
    </source>
</evidence>
<dbReference type="GeneID" id="66686295"/>
<dbReference type="AlphaFoldDB" id="A0A6M7WZ29"/>
<dbReference type="Gene3D" id="3.40.190.10">
    <property type="entry name" value="Periplasmic binding protein-like II"/>
    <property type="match status" value="2"/>
</dbReference>
<evidence type="ECO:0000256" key="3">
    <source>
        <dbReference type="ARBA" id="ARBA00022729"/>
    </source>
</evidence>
<keyword evidence="3 5" id="KW-0732">Signal</keyword>
<dbReference type="EMBL" id="CP033367">
    <property type="protein sequence ID" value="QKD05769.1"/>
    <property type="molecule type" value="Genomic_DNA"/>
</dbReference>
<accession>A0A6M7WZ29</accession>
<protein>
    <submittedName>
        <fullName evidence="7">Amino acid ABC transporter substrate-binding protein</fullName>
    </submittedName>
</protein>
<dbReference type="InterPro" id="IPR001638">
    <property type="entry name" value="Solute-binding_3/MltF_N"/>
</dbReference>
<evidence type="ECO:0000256" key="1">
    <source>
        <dbReference type="ARBA" id="ARBA00004196"/>
    </source>
</evidence>
<feature type="chain" id="PRO_5026860469" evidence="5">
    <location>
        <begin position="27"/>
        <end position="277"/>
    </location>
</feature>
<dbReference type="CDD" id="cd13713">
    <property type="entry name" value="PBP2_Cystine_like_1"/>
    <property type="match status" value="1"/>
</dbReference>
<dbReference type="PROSITE" id="PS01039">
    <property type="entry name" value="SBP_BACTERIAL_3"/>
    <property type="match status" value="1"/>
</dbReference>
<reference evidence="7 8" key="1">
    <citation type="submission" date="2018-10" db="EMBL/GenBank/DDBJ databases">
        <authorList>
            <person name="Perry B.J."/>
            <person name="Sullivan J.T."/>
            <person name="Murphy R.J.T."/>
            <person name="Ramsay J.P."/>
            <person name="Ronson C.W."/>
        </authorList>
    </citation>
    <scope>NUCLEOTIDE SEQUENCE [LARGE SCALE GENOMIC DNA]</scope>
    <source>
        <strain evidence="7 8">R88b</strain>
    </source>
</reference>
<dbReference type="PANTHER" id="PTHR35936:SF19">
    <property type="entry name" value="AMINO-ACID-BINDING PROTEIN YXEM-RELATED"/>
    <property type="match status" value="1"/>
</dbReference>
<dbReference type="PANTHER" id="PTHR35936">
    <property type="entry name" value="MEMBRANE-BOUND LYTIC MUREIN TRANSGLYCOSYLASE F"/>
    <property type="match status" value="1"/>
</dbReference>
<dbReference type="SUPFAM" id="SSF53850">
    <property type="entry name" value="Periplasmic binding protein-like II"/>
    <property type="match status" value="1"/>
</dbReference>
<feature type="domain" description="Solute-binding protein family 3/N-terminal" evidence="6">
    <location>
        <begin position="38"/>
        <end position="272"/>
    </location>
</feature>
<evidence type="ECO:0000256" key="4">
    <source>
        <dbReference type="RuleBase" id="RU003744"/>
    </source>
</evidence>
<evidence type="ECO:0000313" key="7">
    <source>
        <dbReference type="EMBL" id="QKD05769.1"/>
    </source>
</evidence>
<comment type="similarity">
    <text evidence="2 4">Belongs to the bacterial solute-binding protein 3 family.</text>
</comment>
<dbReference type="GO" id="GO:0030313">
    <property type="term" value="C:cell envelope"/>
    <property type="evidence" value="ECO:0007669"/>
    <property type="project" value="UniProtKB-SubCell"/>
</dbReference>